<evidence type="ECO:0000256" key="8">
    <source>
        <dbReference type="SAM" id="MobiDB-lite"/>
    </source>
</evidence>
<dbReference type="SMART" id="SM00382">
    <property type="entry name" value="AAA"/>
    <property type="match status" value="1"/>
</dbReference>
<dbReference type="EMBL" id="FO082272">
    <property type="protein sequence ID" value="CCO66283.1"/>
    <property type="molecule type" value="Genomic_DNA"/>
</dbReference>
<dbReference type="GeneID" id="19014762"/>
<name>K8F1V8_9CHLO</name>
<dbReference type="eggNOG" id="KOG1434">
    <property type="taxonomic scope" value="Eukaryota"/>
</dbReference>
<dbReference type="GO" id="GO:0033063">
    <property type="term" value="C:Rad51B-Rad51C-Rad51D-XRCC2 complex"/>
    <property type="evidence" value="ECO:0007669"/>
    <property type="project" value="TreeGrafter"/>
</dbReference>
<proteinExistence type="predicted"/>
<dbReference type="PANTHER" id="PTHR46239:SF1">
    <property type="entry name" value="DNA REPAIR PROTEIN RAD51 HOMOLOG 3"/>
    <property type="match status" value="1"/>
</dbReference>
<dbReference type="GO" id="GO:0005524">
    <property type="term" value="F:ATP binding"/>
    <property type="evidence" value="ECO:0007669"/>
    <property type="project" value="UniProtKB-KW"/>
</dbReference>
<keyword evidence="5" id="KW-0234">DNA repair</keyword>
<dbReference type="GO" id="GO:0033065">
    <property type="term" value="C:Rad51C-XRCC3 complex"/>
    <property type="evidence" value="ECO:0007669"/>
    <property type="project" value="TreeGrafter"/>
</dbReference>
<dbReference type="InterPro" id="IPR013632">
    <property type="entry name" value="Rad51_C"/>
</dbReference>
<dbReference type="Pfam" id="PF08423">
    <property type="entry name" value="Rad51"/>
    <property type="match status" value="2"/>
</dbReference>
<dbReference type="Gene3D" id="3.40.50.300">
    <property type="entry name" value="P-loop containing nucleotide triphosphate hydrolases"/>
    <property type="match status" value="1"/>
</dbReference>
<dbReference type="SUPFAM" id="SSF52540">
    <property type="entry name" value="P-loop containing nucleoside triphosphate hydrolases"/>
    <property type="match status" value="1"/>
</dbReference>
<dbReference type="InterPro" id="IPR003593">
    <property type="entry name" value="AAA+_ATPase"/>
</dbReference>
<evidence type="ECO:0000313" key="10">
    <source>
        <dbReference type="EMBL" id="CCO66283.1"/>
    </source>
</evidence>
<evidence type="ECO:0000256" key="7">
    <source>
        <dbReference type="ARBA" id="ARBA00040674"/>
    </source>
</evidence>
<dbReference type="AlphaFoldDB" id="K8F1V8"/>
<dbReference type="InterPro" id="IPR027417">
    <property type="entry name" value="P-loop_NTPase"/>
</dbReference>
<dbReference type="InterPro" id="IPR020588">
    <property type="entry name" value="RecA_ATP-bd"/>
</dbReference>
<organism evidence="10 11">
    <name type="scientific">Bathycoccus prasinos</name>
    <dbReference type="NCBI Taxonomy" id="41875"/>
    <lineage>
        <taxon>Eukaryota</taxon>
        <taxon>Viridiplantae</taxon>
        <taxon>Chlorophyta</taxon>
        <taxon>Mamiellophyceae</taxon>
        <taxon>Mamiellales</taxon>
        <taxon>Bathycoccaceae</taxon>
        <taxon>Bathycoccus</taxon>
    </lineage>
</organism>
<dbReference type="PANTHER" id="PTHR46239">
    <property type="entry name" value="DNA REPAIR PROTEIN RAD51 HOMOLOG 3 RAD51C"/>
    <property type="match status" value="1"/>
</dbReference>
<keyword evidence="3" id="KW-0227">DNA damage</keyword>
<reference evidence="10 11" key="1">
    <citation type="submission" date="2011-10" db="EMBL/GenBank/DDBJ databases">
        <authorList>
            <person name="Genoscope - CEA"/>
        </authorList>
    </citation>
    <scope>NUCLEOTIDE SEQUENCE [LARGE SCALE GENOMIC DNA]</scope>
    <source>
        <strain evidence="10 11">RCC 1105</strain>
    </source>
</reference>
<dbReference type="Proteomes" id="UP000198341">
    <property type="component" value="Chromosome 7"/>
</dbReference>
<feature type="compositionally biased region" description="Low complexity" evidence="8">
    <location>
        <begin position="10"/>
        <end position="20"/>
    </location>
</feature>
<evidence type="ECO:0000256" key="1">
    <source>
        <dbReference type="ARBA" id="ARBA00004123"/>
    </source>
</evidence>
<dbReference type="GO" id="GO:0008821">
    <property type="term" value="F:crossover junction DNA endonuclease activity"/>
    <property type="evidence" value="ECO:0007669"/>
    <property type="project" value="TreeGrafter"/>
</dbReference>
<dbReference type="GO" id="GO:0000707">
    <property type="term" value="P:meiotic DNA recombinase assembly"/>
    <property type="evidence" value="ECO:0007669"/>
    <property type="project" value="TreeGrafter"/>
</dbReference>
<keyword evidence="2" id="KW-0547">Nucleotide-binding</keyword>
<dbReference type="CDD" id="cd19492">
    <property type="entry name" value="Rad51C"/>
    <property type="match status" value="1"/>
</dbReference>
<dbReference type="KEGG" id="bpg:Bathy07g02730"/>
<dbReference type="InterPro" id="IPR052093">
    <property type="entry name" value="HR_Repair_Mediator"/>
</dbReference>
<dbReference type="GO" id="GO:0140664">
    <property type="term" value="F:ATP-dependent DNA damage sensor activity"/>
    <property type="evidence" value="ECO:0007669"/>
    <property type="project" value="InterPro"/>
</dbReference>
<keyword evidence="6" id="KW-0539">Nucleus</keyword>
<dbReference type="RefSeq" id="XP_007512195.1">
    <property type="nucleotide sequence ID" value="XM_007512133.1"/>
</dbReference>
<dbReference type="OrthoDB" id="1861185at2759"/>
<dbReference type="GO" id="GO:0007131">
    <property type="term" value="P:reciprocal meiotic recombination"/>
    <property type="evidence" value="ECO:0007669"/>
    <property type="project" value="TreeGrafter"/>
</dbReference>
<evidence type="ECO:0000256" key="5">
    <source>
        <dbReference type="ARBA" id="ARBA00023204"/>
    </source>
</evidence>
<dbReference type="GO" id="GO:0000400">
    <property type="term" value="F:four-way junction DNA binding"/>
    <property type="evidence" value="ECO:0007669"/>
    <property type="project" value="TreeGrafter"/>
</dbReference>
<comment type="subcellular location">
    <subcellularLocation>
        <location evidence="1">Nucleus</location>
    </subcellularLocation>
</comment>
<accession>K8F1V8</accession>
<evidence type="ECO:0000256" key="2">
    <source>
        <dbReference type="ARBA" id="ARBA00022741"/>
    </source>
</evidence>
<dbReference type="GO" id="GO:0005657">
    <property type="term" value="C:replication fork"/>
    <property type="evidence" value="ECO:0007669"/>
    <property type="project" value="TreeGrafter"/>
</dbReference>
<keyword evidence="4" id="KW-0067">ATP-binding</keyword>
<protein>
    <recommendedName>
        <fullName evidence="7">DNA repair protein RAD51 homolog 3</fullName>
    </recommendedName>
</protein>
<gene>
    <name evidence="10" type="ORF">Bathy07g02730</name>
</gene>
<evidence type="ECO:0000313" key="11">
    <source>
        <dbReference type="Proteomes" id="UP000198341"/>
    </source>
</evidence>
<dbReference type="PROSITE" id="PS50162">
    <property type="entry name" value="RECA_2"/>
    <property type="match status" value="1"/>
</dbReference>
<evidence type="ECO:0000259" key="9">
    <source>
        <dbReference type="PROSITE" id="PS50162"/>
    </source>
</evidence>
<evidence type="ECO:0000256" key="6">
    <source>
        <dbReference type="ARBA" id="ARBA00023242"/>
    </source>
</evidence>
<keyword evidence="11" id="KW-1185">Reference proteome</keyword>
<sequence>MHHHQHQHQHGNYNNNNHAAANNSYSSWQSSYSLNALPLSPTVRAKLQFCGFNAVQDVLRHHSLPVQLVKSVPSLTLDEAQDVLKACRCGLDGFALRGAKSASELLKKEQERIPLMTFCAQVDGILGGGVQTGEITEFCGAPGVGKTQIGMQLAVSVQLPKEFFCGNEGECVYVDTEGSFTCDRCEDMAIGARRKLEERVQEMRCSEEERREYEECLESNMFSVDSILKRIHVFRCHEVTELLACLDHMPEFVKEHPKVKLVVVDSIAFHFRQDFDDMALRASILAKTTNNLMSLAKKHELAVVTINQATTKPGGRLAPALGESYAHAATTRVALSWGEEGTRIAYVAKSPRLANRKAMYTITRDGVRDVVHAASKRKKFT</sequence>
<evidence type="ECO:0000256" key="4">
    <source>
        <dbReference type="ARBA" id="ARBA00022840"/>
    </source>
</evidence>
<evidence type="ECO:0000256" key="3">
    <source>
        <dbReference type="ARBA" id="ARBA00022763"/>
    </source>
</evidence>
<dbReference type="InterPro" id="IPR016467">
    <property type="entry name" value="DNA_recomb/repair_RecA-like"/>
</dbReference>
<dbReference type="STRING" id="41875.K8F1V8"/>
<feature type="domain" description="RecA family profile 1" evidence="9">
    <location>
        <begin position="111"/>
        <end position="309"/>
    </location>
</feature>
<dbReference type="PIRSF" id="PIRSF005856">
    <property type="entry name" value="Rad51"/>
    <property type="match status" value="1"/>
</dbReference>
<feature type="region of interest" description="Disordered" evidence="8">
    <location>
        <begin position="1"/>
        <end position="20"/>
    </location>
</feature>